<comment type="similarity">
    <text evidence="2 5">Belongs to the RxLR effector family.</text>
</comment>
<evidence type="ECO:0000256" key="5">
    <source>
        <dbReference type="RuleBase" id="RU367124"/>
    </source>
</evidence>
<comment type="domain">
    <text evidence="5">The RxLR-dEER motif acts to carry the protein into the host cell cytoplasm through binding to cell surface phosphatidylinositol-3-phosphate.</text>
</comment>
<dbReference type="InterPro" id="IPR031825">
    <property type="entry name" value="RXLR"/>
</dbReference>
<comment type="caution">
    <text evidence="6">The sequence shown here is derived from an EMBL/GenBank/DDBJ whole genome shotgun (WGS) entry which is preliminary data.</text>
</comment>
<keyword evidence="3 5" id="KW-0964">Secreted</keyword>
<accession>V9E7P7</accession>
<name>V9E7P7_PHYNI</name>
<dbReference type="AlphaFoldDB" id="V9E7P7"/>
<proteinExistence type="inferred from homology"/>
<dbReference type="Pfam" id="PF16810">
    <property type="entry name" value="RXLR"/>
    <property type="match status" value="1"/>
</dbReference>
<comment type="function">
    <text evidence="5">Effector that suppresses plant defense responses during pathogen infection.</text>
</comment>
<gene>
    <name evidence="6" type="ORF">F443_18595</name>
</gene>
<keyword evidence="4 5" id="KW-0732">Signal</keyword>
<evidence type="ECO:0000256" key="1">
    <source>
        <dbReference type="ARBA" id="ARBA00004613"/>
    </source>
</evidence>
<evidence type="ECO:0000256" key="4">
    <source>
        <dbReference type="ARBA" id="ARBA00022729"/>
    </source>
</evidence>
<dbReference type="EMBL" id="ANIZ01003250">
    <property type="protein sequence ID" value="ETI35006.1"/>
    <property type="molecule type" value="Genomic_DNA"/>
</dbReference>
<feature type="chain" id="PRO_5044998373" description="RxLR effector protein" evidence="5">
    <location>
        <begin position="20"/>
        <end position="135"/>
    </location>
</feature>
<evidence type="ECO:0000256" key="3">
    <source>
        <dbReference type="ARBA" id="ARBA00022525"/>
    </source>
</evidence>
<keyword evidence="7" id="KW-1185">Reference proteome</keyword>
<evidence type="ECO:0000256" key="2">
    <source>
        <dbReference type="ARBA" id="ARBA00010400"/>
    </source>
</evidence>
<dbReference type="eggNOG" id="ENOG502RGQ8">
    <property type="taxonomic scope" value="Eukaryota"/>
</dbReference>
<organism evidence="6 7">
    <name type="scientific">Phytophthora nicotianae P1569</name>
    <dbReference type="NCBI Taxonomy" id="1317065"/>
    <lineage>
        <taxon>Eukaryota</taxon>
        <taxon>Sar</taxon>
        <taxon>Stramenopiles</taxon>
        <taxon>Oomycota</taxon>
        <taxon>Peronosporomycetes</taxon>
        <taxon>Peronosporales</taxon>
        <taxon>Peronosporaceae</taxon>
        <taxon>Phytophthora</taxon>
    </lineage>
</organism>
<evidence type="ECO:0000313" key="6">
    <source>
        <dbReference type="EMBL" id="ETI35006.1"/>
    </source>
</evidence>
<protein>
    <recommendedName>
        <fullName evidence="5">RxLR effector protein</fullName>
    </recommendedName>
</protein>
<sequence>MRLTHFLLLAASTALFASGSKLSIQAGAETRSLRSTKMTVTGAKAEEERGLDFTKIEIKALKRLANDQFHRMATQPEHLKTILSSWKNGLMSLDDAAAYMKSQGSTNNTKISYFRNTATKLYSVFFVLPRACFPT</sequence>
<comment type="subcellular location">
    <subcellularLocation>
        <location evidence="1 5">Secreted</location>
    </subcellularLocation>
</comment>
<reference evidence="6 7" key="1">
    <citation type="submission" date="2013-11" db="EMBL/GenBank/DDBJ databases">
        <title>The Genome Sequence of Phytophthora parasitica P1569.</title>
        <authorList>
            <consortium name="The Broad Institute Genomics Platform"/>
            <person name="Russ C."/>
            <person name="Tyler B."/>
            <person name="Panabieres F."/>
            <person name="Shan W."/>
            <person name="Tripathy S."/>
            <person name="Grunwald N."/>
            <person name="Machado M."/>
            <person name="Johnson C.S."/>
            <person name="Arredondo F."/>
            <person name="Hong C."/>
            <person name="Coffey M."/>
            <person name="Young S.K."/>
            <person name="Zeng Q."/>
            <person name="Gargeya S."/>
            <person name="Fitzgerald M."/>
            <person name="Abouelleil A."/>
            <person name="Alvarado L."/>
            <person name="Chapman S.B."/>
            <person name="Gainer-Dewar J."/>
            <person name="Goldberg J."/>
            <person name="Griggs A."/>
            <person name="Gujja S."/>
            <person name="Hansen M."/>
            <person name="Howarth C."/>
            <person name="Imamovic A."/>
            <person name="Ireland A."/>
            <person name="Larimer J."/>
            <person name="McCowan C."/>
            <person name="Murphy C."/>
            <person name="Pearson M."/>
            <person name="Poon T.W."/>
            <person name="Priest M."/>
            <person name="Roberts A."/>
            <person name="Saif S."/>
            <person name="Shea T."/>
            <person name="Sykes S."/>
            <person name="Wortman J."/>
            <person name="Nusbaum C."/>
            <person name="Birren B."/>
        </authorList>
    </citation>
    <scope>NUCLEOTIDE SEQUENCE [LARGE SCALE GENOMIC DNA]</scope>
    <source>
        <strain evidence="6 7">P1569</strain>
    </source>
</reference>
<dbReference type="HOGENOM" id="CLU_137651_0_0_1"/>
<dbReference type="Proteomes" id="UP000018721">
    <property type="component" value="Unassembled WGS sequence"/>
</dbReference>
<feature type="signal peptide" evidence="5">
    <location>
        <begin position="1"/>
        <end position="19"/>
    </location>
</feature>
<evidence type="ECO:0000313" key="7">
    <source>
        <dbReference type="Proteomes" id="UP000018721"/>
    </source>
</evidence>